<dbReference type="AlphaFoldDB" id="A0A7S8ITL0"/>
<evidence type="ECO:0000256" key="1">
    <source>
        <dbReference type="SAM" id="SignalP"/>
    </source>
</evidence>
<name>A0A7S8ITL0_9SPHN</name>
<dbReference type="RefSeq" id="WP_200980934.1">
    <property type="nucleotide sequence ID" value="NZ_CP064654.1"/>
</dbReference>
<protein>
    <submittedName>
        <fullName evidence="2">Uncharacterized protein</fullName>
    </submittedName>
</protein>
<evidence type="ECO:0000313" key="3">
    <source>
        <dbReference type="Proteomes" id="UP000594459"/>
    </source>
</evidence>
<feature type="signal peptide" evidence="1">
    <location>
        <begin position="1"/>
        <end position="22"/>
    </location>
</feature>
<reference evidence="2 3" key="1">
    <citation type="submission" date="2020-11" db="EMBL/GenBank/DDBJ databases">
        <title>The genome sequence of Erythrobacter sp. 6D36.</title>
        <authorList>
            <person name="Liu Y."/>
        </authorList>
    </citation>
    <scope>NUCLEOTIDE SEQUENCE [LARGE SCALE GENOMIC DNA]</scope>
    <source>
        <strain evidence="2 3">6D36</strain>
    </source>
</reference>
<accession>A0A7S8ITL0</accession>
<keyword evidence="3" id="KW-1185">Reference proteome</keyword>
<feature type="chain" id="PRO_5032682404" evidence="1">
    <location>
        <begin position="23"/>
        <end position="88"/>
    </location>
</feature>
<gene>
    <name evidence="2" type="ORF">IRL76_08430</name>
</gene>
<dbReference type="Proteomes" id="UP000594459">
    <property type="component" value="Chromosome"/>
</dbReference>
<keyword evidence="1" id="KW-0732">Signal</keyword>
<dbReference type="KEGG" id="qso:IRL76_08430"/>
<organism evidence="2 3">
    <name type="scientific">Qipengyuania soli</name>
    <dbReference type="NCBI Taxonomy" id="2782568"/>
    <lineage>
        <taxon>Bacteria</taxon>
        <taxon>Pseudomonadati</taxon>
        <taxon>Pseudomonadota</taxon>
        <taxon>Alphaproteobacteria</taxon>
        <taxon>Sphingomonadales</taxon>
        <taxon>Erythrobacteraceae</taxon>
        <taxon>Qipengyuania</taxon>
    </lineage>
</organism>
<evidence type="ECO:0000313" key="2">
    <source>
        <dbReference type="EMBL" id="QPC97924.1"/>
    </source>
</evidence>
<sequence length="88" mass="8987">MAINRKIWTASLLLVISSPGFAGEITGNGKITPIESGGVASSICAYSGRNDTPGLDGFGEVQAYGMLVKAFGGFDPGFSHHPGVACRG</sequence>
<proteinExistence type="predicted"/>
<dbReference type="EMBL" id="CP064654">
    <property type="protein sequence ID" value="QPC97924.1"/>
    <property type="molecule type" value="Genomic_DNA"/>
</dbReference>